<evidence type="ECO:0000256" key="1">
    <source>
        <dbReference type="ARBA" id="ARBA00004141"/>
    </source>
</evidence>
<evidence type="ECO:0000256" key="7">
    <source>
        <dbReference type="SAM" id="Phobius"/>
    </source>
</evidence>
<accession>A0A2J7QT40</accession>
<keyword evidence="2" id="KW-0813">Transport</keyword>
<keyword evidence="5 7" id="KW-1133">Transmembrane helix</keyword>
<dbReference type="Proteomes" id="UP000235965">
    <property type="component" value="Unassembled WGS sequence"/>
</dbReference>
<evidence type="ECO:0000256" key="4">
    <source>
        <dbReference type="ARBA" id="ARBA00022847"/>
    </source>
</evidence>
<feature type="transmembrane region" description="Helical" evidence="7">
    <location>
        <begin position="184"/>
        <end position="204"/>
    </location>
</feature>
<gene>
    <name evidence="8" type="ORF">B7P43_G12190</name>
</gene>
<evidence type="ECO:0000313" key="8">
    <source>
        <dbReference type="EMBL" id="PNF31735.1"/>
    </source>
</evidence>
<dbReference type="Gene3D" id="1.20.1250.20">
    <property type="entry name" value="MFS general substrate transporter like domains"/>
    <property type="match status" value="2"/>
</dbReference>
<proteinExistence type="predicted"/>
<dbReference type="FunFam" id="1.20.1250.20:FF:000003">
    <property type="entry name" value="Solute carrier family 17 member 3"/>
    <property type="match status" value="1"/>
</dbReference>
<name>A0A2J7QT40_9NEOP</name>
<feature type="transmembrane region" description="Helical" evidence="7">
    <location>
        <begin position="40"/>
        <end position="63"/>
    </location>
</feature>
<dbReference type="SUPFAM" id="SSF103473">
    <property type="entry name" value="MFS general substrate transporter"/>
    <property type="match status" value="1"/>
</dbReference>
<dbReference type="PANTHER" id="PTHR11662">
    <property type="entry name" value="SOLUTE CARRIER FAMILY 17"/>
    <property type="match status" value="1"/>
</dbReference>
<keyword evidence="4" id="KW-0769">Symport</keyword>
<dbReference type="GO" id="GO:0016020">
    <property type="term" value="C:membrane"/>
    <property type="evidence" value="ECO:0007669"/>
    <property type="project" value="UniProtKB-SubCell"/>
</dbReference>
<organism evidence="8 9">
    <name type="scientific">Cryptotermes secundus</name>
    <dbReference type="NCBI Taxonomy" id="105785"/>
    <lineage>
        <taxon>Eukaryota</taxon>
        <taxon>Metazoa</taxon>
        <taxon>Ecdysozoa</taxon>
        <taxon>Arthropoda</taxon>
        <taxon>Hexapoda</taxon>
        <taxon>Insecta</taxon>
        <taxon>Pterygota</taxon>
        <taxon>Neoptera</taxon>
        <taxon>Polyneoptera</taxon>
        <taxon>Dictyoptera</taxon>
        <taxon>Blattodea</taxon>
        <taxon>Blattoidea</taxon>
        <taxon>Termitoidae</taxon>
        <taxon>Kalotermitidae</taxon>
        <taxon>Cryptotermitinae</taxon>
        <taxon>Cryptotermes</taxon>
    </lineage>
</organism>
<dbReference type="PANTHER" id="PTHR11662:SF399">
    <property type="entry name" value="FI19708P1-RELATED"/>
    <property type="match status" value="1"/>
</dbReference>
<sequence>MFIERNSFWYVHCILTQGVVFPALSAAVISWVPLSERARFMSFAVQGASLGTVVAMPLCGLVLNAWGWEAVFYVSGALALLWCVAWWLLVFDTPDQHPRISREEKQYLKENITQKHNEKSSWFTSLPYLGQWVFASVYGTFADTLLKRKKMSLLGVRRLSIAVSHLLPAVSLLALSLAGCNATIAVVVLTIAVSLIGAYSSGFFQSPMDIAPNFAGSLTGLMNAIGSISPIVSTPIAGAVLQNDSTTNGWRVIFWIAALMYTLCSLPYIICFKAQIQPWNNAEKAEVKSAPALIMSNVASSDAEDGEIDMMTKSKQG</sequence>
<dbReference type="GO" id="GO:0006820">
    <property type="term" value="P:monoatomic anion transport"/>
    <property type="evidence" value="ECO:0007669"/>
    <property type="project" value="TreeGrafter"/>
</dbReference>
<dbReference type="GO" id="GO:0015293">
    <property type="term" value="F:symporter activity"/>
    <property type="evidence" value="ECO:0007669"/>
    <property type="project" value="UniProtKB-KW"/>
</dbReference>
<dbReference type="EMBL" id="NEVH01011202">
    <property type="protein sequence ID" value="PNF31735.1"/>
    <property type="molecule type" value="Genomic_DNA"/>
</dbReference>
<feature type="transmembrane region" description="Helical" evidence="7">
    <location>
        <begin position="158"/>
        <end position="178"/>
    </location>
</feature>
<evidence type="ECO:0000256" key="3">
    <source>
        <dbReference type="ARBA" id="ARBA00022692"/>
    </source>
</evidence>
<evidence type="ECO:0000256" key="6">
    <source>
        <dbReference type="ARBA" id="ARBA00023136"/>
    </source>
</evidence>
<evidence type="ECO:0000256" key="2">
    <source>
        <dbReference type="ARBA" id="ARBA00022448"/>
    </source>
</evidence>
<comment type="caution">
    <text evidence="8">The sequence shown here is derived from an EMBL/GenBank/DDBJ whole genome shotgun (WGS) entry which is preliminary data.</text>
</comment>
<evidence type="ECO:0008006" key="10">
    <source>
        <dbReference type="Google" id="ProtNLM"/>
    </source>
</evidence>
<feature type="transmembrane region" description="Helical" evidence="7">
    <location>
        <begin position="211"/>
        <end position="232"/>
    </location>
</feature>
<keyword evidence="3 7" id="KW-0812">Transmembrane</keyword>
<dbReference type="Pfam" id="PF07690">
    <property type="entry name" value="MFS_1"/>
    <property type="match status" value="2"/>
</dbReference>
<feature type="transmembrane region" description="Helical" evidence="7">
    <location>
        <begin position="7"/>
        <end position="34"/>
    </location>
</feature>
<feature type="transmembrane region" description="Helical" evidence="7">
    <location>
        <begin position="128"/>
        <end position="146"/>
    </location>
</feature>
<dbReference type="AlphaFoldDB" id="A0A2J7QT40"/>
<dbReference type="OrthoDB" id="2985014at2759"/>
<dbReference type="InterPro" id="IPR036259">
    <property type="entry name" value="MFS_trans_sf"/>
</dbReference>
<comment type="subcellular location">
    <subcellularLocation>
        <location evidence="1">Membrane</location>
        <topology evidence="1">Multi-pass membrane protein</topology>
    </subcellularLocation>
</comment>
<dbReference type="InterPro" id="IPR050382">
    <property type="entry name" value="MFS_Na/Anion_cotransporter"/>
</dbReference>
<keyword evidence="6 7" id="KW-0472">Membrane</keyword>
<reference evidence="8 9" key="1">
    <citation type="submission" date="2017-12" db="EMBL/GenBank/DDBJ databases">
        <title>Hemimetabolous genomes reveal molecular basis of termite eusociality.</title>
        <authorList>
            <person name="Harrison M.C."/>
            <person name="Jongepier E."/>
            <person name="Robertson H.M."/>
            <person name="Arning N."/>
            <person name="Bitard-Feildel T."/>
            <person name="Chao H."/>
            <person name="Childers C.P."/>
            <person name="Dinh H."/>
            <person name="Doddapaneni H."/>
            <person name="Dugan S."/>
            <person name="Gowin J."/>
            <person name="Greiner C."/>
            <person name="Han Y."/>
            <person name="Hu H."/>
            <person name="Hughes D.S.T."/>
            <person name="Huylmans A.-K."/>
            <person name="Kemena C."/>
            <person name="Kremer L.P.M."/>
            <person name="Lee S.L."/>
            <person name="Lopez-Ezquerra A."/>
            <person name="Mallet L."/>
            <person name="Monroy-Kuhn J.M."/>
            <person name="Moser A."/>
            <person name="Murali S.C."/>
            <person name="Muzny D.M."/>
            <person name="Otani S."/>
            <person name="Piulachs M.-D."/>
            <person name="Poelchau M."/>
            <person name="Qu J."/>
            <person name="Schaub F."/>
            <person name="Wada-Katsumata A."/>
            <person name="Worley K.C."/>
            <person name="Xie Q."/>
            <person name="Ylla G."/>
            <person name="Poulsen M."/>
            <person name="Gibbs R.A."/>
            <person name="Schal C."/>
            <person name="Richards S."/>
            <person name="Belles X."/>
            <person name="Korb J."/>
            <person name="Bornberg-Bauer E."/>
        </authorList>
    </citation>
    <scope>NUCLEOTIDE SEQUENCE [LARGE SCALE GENOMIC DNA]</scope>
    <source>
        <tissue evidence="8">Whole body</tissue>
    </source>
</reference>
<feature type="transmembrane region" description="Helical" evidence="7">
    <location>
        <begin position="252"/>
        <end position="271"/>
    </location>
</feature>
<dbReference type="InterPro" id="IPR011701">
    <property type="entry name" value="MFS"/>
</dbReference>
<keyword evidence="9" id="KW-1185">Reference proteome</keyword>
<evidence type="ECO:0000256" key="5">
    <source>
        <dbReference type="ARBA" id="ARBA00022989"/>
    </source>
</evidence>
<protein>
    <recommendedName>
        <fullName evidence="10">Major facilitator superfamily (MFS) profile domain-containing protein</fullName>
    </recommendedName>
</protein>
<evidence type="ECO:0000313" key="9">
    <source>
        <dbReference type="Proteomes" id="UP000235965"/>
    </source>
</evidence>
<feature type="transmembrane region" description="Helical" evidence="7">
    <location>
        <begin position="70"/>
        <end position="89"/>
    </location>
</feature>